<accession>A0ABY7MUD5</accession>
<name>A0ABY7MUD5_9BRAD</name>
<keyword evidence="2" id="KW-1185">Reference proteome</keyword>
<proteinExistence type="predicted"/>
<evidence type="ECO:0000313" key="1">
    <source>
        <dbReference type="EMBL" id="WBL80560.1"/>
    </source>
</evidence>
<gene>
    <name evidence="1" type="ORF">I3J27_09100</name>
</gene>
<sequence>MQAAIQRLVQIGSLPSSNVATTPALRELEALLAEVQTPITDDEARALVRLFGPDDCFGLAWALLHLIETSPDWPIEDALDGLNGEWIDRLRERGTKSPQ</sequence>
<dbReference type="EMBL" id="CP089391">
    <property type="protein sequence ID" value="WBL80560.1"/>
    <property type="molecule type" value="Genomic_DNA"/>
</dbReference>
<protein>
    <submittedName>
        <fullName evidence="1">Uncharacterized protein</fullName>
    </submittedName>
</protein>
<dbReference type="Proteomes" id="UP001179614">
    <property type="component" value="Chromosome"/>
</dbReference>
<dbReference type="RefSeq" id="WP_270167924.1">
    <property type="nucleotide sequence ID" value="NZ_CP089391.1"/>
</dbReference>
<organism evidence="1 2">
    <name type="scientific">Bradyrhizobium xenonodulans</name>
    <dbReference type="NCBI Taxonomy" id="2736875"/>
    <lineage>
        <taxon>Bacteria</taxon>
        <taxon>Pseudomonadati</taxon>
        <taxon>Pseudomonadota</taxon>
        <taxon>Alphaproteobacteria</taxon>
        <taxon>Hyphomicrobiales</taxon>
        <taxon>Nitrobacteraceae</taxon>
        <taxon>Bradyrhizobium</taxon>
    </lineage>
</organism>
<reference evidence="1" key="1">
    <citation type="submission" date="2021-12" db="EMBL/GenBank/DDBJ databases">
        <title>Bradyrhizobium xenonodulans sp. nov.</title>
        <authorList>
            <person name="Claassens R."/>
            <person name="Venter S.N."/>
            <person name="Beukes C.W."/>
            <person name="Stepkowski T."/>
            <person name="Steenkamp E.T."/>
        </authorList>
    </citation>
    <scope>NUCLEOTIDE SEQUENCE</scope>
    <source>
        <strain evidence="1">14AB</strain>
    </source>
</reference>
<evidence type="ECO:0000313" key="2">
    <source>
        <dbReference type="Proteomes" id="UP001179614"/>
    </source>
</evidence>